<dbReference type="PROSITE" id="PS51152">
    <property type="entry name" value="NFYA_HAP2_2"/>
    <property type="match status" value="1"/>
</dbReference>
<organism evidence="8 9">
    <name type="scientific">Oculimacula yallundae</name>
    <dbReference type="NCBI Taxonomy" id="86028"/>
    <lineage>
        <taxon>Eukaryota</taxon>
        <taxon>Fungi</taxon>
        <taxon>Dikarya</taxon>
        <taxon>Ascomycota</taxon>
        <taxon>Pezizomycotina</taxon>
        <taxon>Leotiomycetes</taxon>
        <taxon>Helotiales</taxon>
        <taxon>Ploettnerulaceae</taxon>
        <taxon>Oculimacula</taxon>
    </lineage>
</organism>
<feature type="compositionally biased region" description="Acidic residues" evidence="6">
    <location>
        <begin position="1500"/>
        <end position="1527"/>
    </location>
</feature>
<dbReference type="CDD" id="cd22265">
    <property type="entry name" value="UDM1_RNF168"/>
    <property type="match status" value="1"/>
</dbReference>
<feature type="region of interest" description="Disordered" evidence="6">
    <location>
        <begin position="663"/>
        <end position="685"/>
    </location>
</feature>
<evidence type="ECO:0000256" key="4">
    <source>
        <dbReference type="ARBA" id="ARBA00023163"/>
    </source>
</evidence>
<reference evidence="8 9" key="1">
    <citation type="journal article" date="2024" name="Commun. Biol.">
        <title>Comparative genomic analysis of thermophilic fungi reveals convergent evolutionary adaptations and gene losses.</title>
        <authorList>
            <person name="Steindorff A.S."/>
            <person name="Aguilar-Pontes M.V."/>
            <person name="Robinson A.J."/>
            <person name="Andreopoulos B."/>
            <person name="LaButti K."/>
            <person name="Kuo A."/>
            <person name="Mondo S."/>
            <person name="Riley R."/>
            <person name="Otillar R."/>
            <person name="Haridas S."/>
            <person name="Lipzen A."/>
            <person name="Grimwood J."/>
            <person name="Schmutz J."/>
            <person name="Clum A."/>
            <person name="Reid I.D."/>
            <person name="Moisan M.C."/>
            <person name="Butler G."/>
            <person name="Nguyen T.T.M."/>
            <person name="Dewar K."/>
            <person name="Conant G."/>
            <person name="Drula E."/>
            <person name="Henrissat B."/>
            <person name="Hansel C."/>
            <person name="Singer S."/>
            <person name="Hutchinson M.I."/>
            <person name="de Vries R.P."/>
            <person name="Natvig D.O."/>
            <person name="Powell A.J."/>
            <person name="Tsang A."/>
            <person name="Grigoriev I.V."/>
        </authorList>
    </citation>
    <scope>NUCLEOTIDE SEQUENCE [LARGE SCALE GENOMIC DNA]</scope>
    <source>
        <strain evidence="8 9">CBS 494.80</strain>
    </source>
</reference>
<dbReference type="EMBL" id="JAZHXI010000023">
    <property type="protein sequence ID" value="KAL2060233.1"/>
    <property type="molecule type" value="Genomic_DNA"/>
</dbReference>
<dbReference type="PROSITE" id="PS50217">
    <property type="entry name" value="BZIP"/>
    <property type="match status" value="1"/>
</dbReference>
<evidence type="ECO:0000256" key="2">
    <source>
        <dbReference type="ARBA" id="ARBA00023015"/>
    </source>
</evidence>
<gene>
    <name evidence="8" type="ORF">VTL71DRAFT_9628</name>
</gene>
<dbReference type="InterPro" id="IPR004827">
    <property type="entry name" value="bZIP"/>
</dbReference>
<comment type="caution">
    <text evidence="8">The sequence shown here is derived from an EMBL/GenBank/DDBJ whole genome shotgun (WGS) entry which is preliminary data.</text>
</comment>
<evidence type="ECO:0000259" key="7">
    <source>
        <dbReference type="PROSITE" id="PS50217"/>
    </source>
</evidence>
<name>A0ABR4BU89_9HELO</name>
<feature type="compositionally biased region" description="Basic and acidic residues" evidence="6">
    <location>
        <begin position="955"/>
        <end position="967"/>
    </location>
</feature>
<keyword evidence="4" id="KW-0804">Transcription</keyword>
<feature type="region of interest" description="Disordered" evidence="6">
    <location>
        <begin position="821"/>
        <end position="841"/>
    </location>
</feature>
<dbReference type="InterPro" id="IPR001289">
    <property type="entry name" value="NFYA"/>
</dbReference>
<evidence type="ECO:0000313" key="9">
    <source>
        <dbReference type="Proteomes" id="UP001595075"/>
    </source>
</evidence>
<feature type="region of interest" description="Disordered" evidence="6">
    <location>
        <begin position="790"/>
        <end position="809"/>
    </location>
</feature>
<evidence type="ECO:0000256" key="5">
    <source>
        <dbReference type="ARBA" id="ARBA00023242"/>
    </source>
</evidence>
<dbReference type="Gene3D" id="3.30.160.60">
    <property type="entry name" value="Classic Zinc Finger"/>
    <property type="match status" value="1"/>
</dbReference>
<dbReference type="Pfam" id="PF02045">
    <property type="entry name" value="CBFB_NFYA"/>
    <property type="match status" value="1"/>
</dbReference>
<dbReference type="InterPro" id="IPR046347">
    <property type="entry name" value="bZIP_sf"/>
</dbReference>
<keyword evidence="5" id="KW-0539">Nucleus</keyword>
<dbReference type="Proteomes" id="UP001595075">
    <property type="component" value="Unassembled WGS sequence"/>
</dbReference>
<evidence type="ECO:0000256" key="3">
    <source>
        <dbReference type="ARBA" id="ARBA00023125"/>
    </source>
</evidence>
<evidence type="ECO:0000256" key="6">
    <source>
        <dbReference type="SAM" id="MobiDB-lite"/>
    </source>
</evidence>
<dbReference type="PROSITE" id="PS00036">
    <property type="entry name" value="BZIP_BASIC"/>
    <property type="match status" value="1"/>
</dbReference>
<dbReference type="PANTHER" id="PTHR36167">
    <property type="entry name" value="C2H2 FINGER DOMAIN TRANSCRIPTION FACTOR (EUROFUNG)-RELATED"/>
    <property type="match status" value="1"/>
</dbReference>
<keyword evidence="2" id="KW-0805">Transcription regulation</keyword>
<feature type="compositionally biased region" description="Low complexity" evidence="6">
    <location>
        <begin position="546"/>
        <end position="559"/>
    </location>
</feature>
<dbReference type="SUPFAM" id="SSF57959">
    <property type="entry name" value="Leucine zipper domain"/>
    <property type="match status" value="1"/>
</dbReference>
<comment type="subcellular location">
    <subcellularLocation>
        <location evidence="1">Nucleus</location>
    </subcellularLocation>
</comment>
<dbReference type="PANTHER" id="PTHR36167:SF3">
    <property type="entry name" value="C2H2 FINGER DOMAIN TRANSCRIPTION FACTOR (EUROFUNG)-RELATED"/>
    <property type="match status" value="1"/>
</dbReference>
<keyword evidence="3" id="KW-0238">DNA-binding</keyword>
<feature type="region of interest" description="Disordered" evidence="6">
    <location>
        <begin position="933"/>
        <end position="968"/>
    </location>
</feature>
<feature type="compositionally biased region" description="Basic and acidic residues" evidence="6">
    <location>
        <begin position="529"/>
        <end position="538"/>
    </location>
</feature>
<evidence type="ECO:0000256" key="1">
    <source>
        <dbReference type="ARBA" id="ARBA00004123"/>
    </source>
</evidence>
<sequence>MEVVGAVAAIWQLSQAALSLSKTLYSLGSAIGSASEDVQILAEDLKTFAQSLTLLSRLLEDSKSWYSDDIYLLTAKIIKDCAALYEKIDKVLGKLGGNGKSSWKLRVKFVYKEGEIRKLLKRLRDMKGTLATILMSLQVDLQLSLLNLSSTGSLSSGNSRSASDVSLAPETLQNLREAQDSVKSRGFMSKYAVFSEKTVEPPKTSLEATSLEVHNSQQSLAQSSMVPDTFDTQGIPKTKVSEPFSHQTMSASRLPHSFMVIPSENADMQTIFANRNIAQAGGSRMETSLPEADLTVRQLAAQAVASSSTDANTKTNVTSLFEDNPKRAISTQDGGHEIARKIKAVQSVLHAFRSATEVLDTVLERRIKNRRLDLYNPANLLRKSLLDGREDIDSRNINHFKLGGSRYISAFREKESLEIQRFGSILMQDVGLKLHEYTAEHEELGVSCFEPLVISTDAIKQQALLYLDMVAETASAPNVEDNRTGHDEVRSIVPRPHRPLPDWQHANIQPDVYIPDAPVSGPRKRGRPSKKEIERRSIDIASPVFSPASPCYSPSSPLSPRGPNCQTGPTTSNDHPIHLGVINHHDRVLPPDPFSSSKDVPFVNLVSPSYNADTSSEGIPQDLDQVLSGDPWYPLFPQDDQVEKQTPQVEQAPLLPEEELAVSEHLGRRRSGTAISPPSGGVRKREKALPPIIVEDPNDTVAMKRARNTLAARKSRQRKMQRFKELEDEITKLKDEPRTLEPKEKRRQEVLAKKEKLWQLRQAREGRGGTYNGSDTAIAFESAQKSHSAHSHSLASKSGPVSSCSISTSLSSQDISNGIASSSNMVHKLPPPEAAVGMSHPSRRSVTELMMLVQQSTTQNEVQKSQVTMVKSTTPPPVGSNHALQDYEMQLMLLEQQKKKRRMLDQQEEIGDKGMVGRTSRVIREPWLSSVPTKVRLQESPAAAPPPRPPVHELYNNKRDRLSKNEETADEAMTILLKLDPSRKFKSPVQTSEADKKALADYQMSLMTLNCRSNPKRKMMYRDEGYTSGIPAAPMHVEIPHPDIPPRFDPATHAAKASAAKVPWAFQNFQDTPHDTNAPLKHPKFGRLETLASGTAGTTIETHLWSTSHSQPAALANDVLQDFDFDSFLHQDENDTTFNFDPAITSGEDQAPADVSLSLPEGAASDISVDVEEKPLYINAKQFHRVLKRRMARHEFEKRNGADKPGGSTATPQSVYSPGPGLHPFKPTPLCPISSNGNATEMTCSHPMLTSDQTSRLWWQTYISLASAAPEQRLIFTILSSALRRELELLPNQHASDEEICKRVVDIFKPLGVAGSTLHEDRPELSGVLSLRGDIVRILMTVNGRLDLKTATLGWSCVCVFLNIFNKVLNTTSPLCPSALSVIETTFSQLQEIVQIIARYAVMENLYQQSITSGTNSHLSLKPEYQSTLLSLCTSILEWFASSYGIGGIVTGVSNGELKEMGALAVELEKKVEGCGALMGIIREKNSRCRIFRVEVDVSENEGDDDSDMADTDVEDASDGSWEEIGEDDMRSSVVDQ</sequence>
<feature type="domain" description="BZIP" evidence="7">
    <location>
        <begin position="704"/>
        <end position="743"/>
    </location>
</feature>
<keyword evidence="9" id="KW-1185">Reference proteome</keyword>
<evidence type="ECO:0000313" key="8">
    <source>
        <dbReference type="EMBL" id="KAL2060233.1"/>
    </source>
</evidence>
<feature type="region of interest" description="Disordered" evidence="6">
    <location>
        <begin position="512"/>
        <end position="570"/>
    </location>
</feature>
<dbReference type="Gene3D" id="6.10.250.2430">
    <property type="match status" value="1"/>
</dbReference>
<proteinExistence type="predicted"/>
<accession>A0ABR4BU89</accession>
<protein>
    <recommendedName>
        <fullName evidence="7">BZIP domain-containing protein</fullName>
    </recommendedName>
</protein>
<dbReference type="CDD" id="cd12193">
    <property type="entry name" value="bZIP_GCN4"/>
    <property type="match status" value="1"/>
</dbReference>
<dbReference type="InterPro" id="IPR039327">
    <property type="entry name" value="CON7-like"/>
</dbReference>
<feature type="region of interest" description="Disordered" evidence="6">
    <location>
        <begin position="1197"/>
        <end position="1229"/>
    </location>
</feature>
<feature type="region of interest" description="Disordered" evidence="6">
    <location>
        <begin position="1500"/>
        <end position="1537"/>
    </location>
</feature>